<gene>
    <name evidence="3" type="ORF">TELCIR_15005</name>
</gene>
<dbReference type="AlphaFoldDB" id="A0A2G9TZL6"/>
<evidence type="ECO:0000256" key="2">
    <source>
        <dbReference type="SAM" id="MobiDB-lite"/>
    </source>
</evidence>
<feature type="coiled-coil region" evidence="1">
    <location>
        <begin position="494"/>
        <end position="521"/>
    </location>
</feature>
<feature type="non-terminal residue" evidence="3">
    <location>
        <position position="1"/>
    </location>
</feature>
<dbReference type="OrthoDB" id="5869233at2759"/>
<protein>
    <submittedName>
        <fullName evidence="3">Uncharacterized protein</fullName>
    </submittedName>
</protein>
<organism evidence="3 4">
    <name type="scientific">Teladorsagia circumcincta</name>
    <name type="common">Brown stomach worm</name>
    <name type="synonym">Ostertagia circumcincta</name>
    <dbReference type="NCBI Taxonomy" id="45464"/>
    <lineage>
        <taxon>Eukaryota</taxon>
        <taxon>Metazoa</taxon>
        <taxon>Ecdysozoa</taxon>
        <taxon>Nematoda</taxon>
        <taxon>Chromadorea</taxon>
        <taxon>Rhabditida</taxon>
        <taxon>Rhabditina</taxon>
        <taxon>Rhabditomorpha</taxon>
        <taxon>Strongyloidea</taxon>
        <taxon>Trichostrongylidae</taxon>
        <taxon>Teladorsagia</taxon>
    </lineage>
</organism>
<evidence type="ECO:0000256" key="1">
    <source>
        <dbReference type="SAM" id="Coils"/>
    </source>
</evidence>
<feature type="compositionally biased region" description="Low complexity" evidence="2">
    <location>
        <begin position="128"/>
        <end position="141"/>
    </location>
</feature>
<accession>A0A2G9TZL6</accession>
<feature type="compositionally biased region" description="Polar residues" evidence="2">
    <location>
        <begin position="244"/>
        <end position="264"/>
    </location>
</feature>
<evidence type="ECO:0000313" key="4">
    <source>
        <dbReference type="Proteomes" id="UP000230423"/>
    </source>
</evidence>
<proteinExistence type="predicted"/>
<feature type="region of interest" description="Disordered" evidence="2">
    <location>
        <begin position="243"/>
        <end position="322"/>
    </location>
</feature>
<dbReference type="Proteomes" id="UP000230423">
    <property type="component" value="Unassembled WGS sequence"/>
</dbReference>
<keyword evidence="1" id="KW-0175">Coiled coil</keyword>
<name>A0A2G9TZL6_TELCI</name>
<feature type="region of interest" description="Disordered" evidence="2">
    <location>
        <begin position="128"/>
        <end position="176"/>
    </location>
</feature>
<keyword evidence="4" id="KW-1185">Reference proteome</keyword>
<sequence length="563" mass="59575">SNSPTEAAFESSTLSTITPSAAIEHLPFSSVPTSFASQATDELTTTTSFTVDHQFTAETTPAVRETITTSTSVEASGEEQENVNKLPNVEASIDDARLGKTVSESTFASAPTPTTSYSIASSAVEESAEVSSTPVPPSFVVENESEKTAAESHTEQTTASPNEATEEEQAERHTVPTLEVNVDGATTIANVQSVSTEVPLEHTTTIATSGLDTNTPIVVVFPQKAGDAITSSTPASVAVITGVSGESTPSGEQNGVSTAPTTLEGSGEEQVEKSNVPNLAANIDEKPGTATTLPDTPVTTTESAFASTEGGESMTSTTSTAFSNGFSSVAPTLTENLSETGASAETTPAEGLSETSTVIFVEGSGTEPSHNAKVLHVEESIGEHSTAVPESEEATETFKSEGGGETPAAPAFVSSTPYESELKKYLHKPMEQKQACTYNIQNVTPDRVLPDFNHVESVSSIGECARACYARRCTMAQYNSQQHLEMDLGQAKRAQLEMNLLRKARGEMDALESDQMEAIDEEDFHRALDLQHEIKTLRGNVLSSVDPRFTTDHHQPVYALLRH</sequence>
<feature type="compositionally biased region" description="Low complexity" evidence="2">
    <location>
        <begin position="289"/>
        <end position="320"/>
    </location>
</feature>
<evidence type="ECO:0000313" key="3">
    <source>
        <dbReference type="EMBL" id="PIO63395.1"/>
    </source>
</evidence>
<feature type="region of interest" description="Disordered" evidence="2">
    <location>
        <begin position="382"/>
        <end position="412"/>
    </location>
</feature>
<dbReference type="EMBL" id="KZ350951">
    <property type="protein sequence ID" value="PIO63395.1"/>
    <property type="molecule type" value="Genomic_DNA"/>
</dbReference>
<feature type="compositionally biased region" description="Basic and acidic residues" evidence="2">
    <location>
        <begin position="144"/>
        <end position="154"/>
    </location>
</feature>
<feature type="region of interest" description="Disordered" evidence="2">
    <location>
        <begin position="70"/>
        <end position="90"/>
    </location>
</feature>
<reference evidence="3 4" key="1">
    <citation type="submission" date="2015-09" db="EMBL/GenBank/DDBJ databases">
        <title>Draft genome of the parasitic nematode Teladorsagia circumcincta isolate WARC Sus (inbred).</title>
        <authorList>
            <person name="Mitreva M."/>
        </authorList>
    </citation>
    <scope>NUCLEOTIDE SEQUENCE [LARGE SCALE GENOMIC DNA]</scope>
    <source>
        <strain evidence="3 4">S</strain>
    </source>
</reference>